<evidence type="ECO:0000256" key="4">
    <source>
        <dbReference type="ARBA" id="ARBA00022475"/>
    </source>
</evidence>
<keyword evidence="7 9" id="KW-1133">Transmembrane helix</keyword>
<evidence type="ECO:0000256" key="6">
    <source>
        <dbReference type="ARBA" id="ARBA00022692"/>
    </source>
</evidence>
<evidence type="ECO:0000256" key="2">
    <source>
        <dbReference type="ARBA" id="ARBA00004953"/>
    </source>
</evidence>
<evidence type="ECO:0000313" key="11">
    <source>
        <dbReference type="Proteomes" id="UP000323671"/>
    </source>
</evidence>
<dbReference type="Pfam" id="PF03186">
    <property type="entry name" value="CobD_Cbib"/>
    <property type="match status" value="1"/>
</dbReference>
<keyword evidence="5 9" id="KW-0169">Cobalamin biosynthesis</keyword>
<dbReference type="PANTHER" id="PTHR34308">
    <property type="entry name" value="COBALAMIN BIOSYNTHESIS PROTEIN CBIB"/>
    <property type="match status" value="1"/>
</dbReference>
<evidence type="ECO:0000256" key="9">
    <source>
        <dbReference type="HAMAP-Rule" id="MF_00024"/>
    </source>
</evidence>
<dbReference type="NCBIfam" id="TIGR00380">
    <property type="entry name" value="cobal_cbiB"/>
    <property type="match status" value="1"/>
</dbReference>
<dbReference type="KEGG" id="otr:OTERR_28970"/>
<evidence type="ECO:0000256" key="1">
    <source>
        <dbReference type="ARBA" id="ARBA00004651"/>
    </source>
</evidence>
<gene>
    <name evidence="9 10" type="primary">cobD</name>
    <name evidence="10" type="ORF">OTERR_28970</name>
</gene>
<evidence type="ECO:0000313" key="10">
    <source>
        <dbReference type="EMBL" id="QEL66373.1"/>
    </source>
</evidence>
<feature type="transmembrane region" description="Helical" evidence="9">
    <location>
        <begin position="311"/>
        <end position="332"/>
    </location>
</feature>
<feature type="transmembrane region" description="Helical" evidence="9">
    <location>
        <begin position="171"/>
        <end position="193"/>
    </location>
</feature>
<feature type="transmembrane region" description="Helical" evidence="9">
    <location>
        <begin position="6"/>
        <end position="27"/>
    </location>
</feature>
<evidence type="ECO:0000256" key="3">
    <source>
        <dbReference type="ARBA" id="ARBA00006263"/>
    </source>
</evidence>
<proteinExistence type="inferred from homology"/>
<sequence length="341" mass="35947">MTAALPSWTALLSPLFLPLLALAGWALDRRLGEVARWHPLIGFGTLAQRIEALFNPLTAVAETTGHELRGGRPLGLLAWAVAVLPAVALAAWLCAQPWLGAVFHVLCLYFALGHRSLAEHGARVADDLARGDLAAARTHVGWMVSRDTTALDDSGVAKAGVESLLENGNDAVFGTLFWFLVLGGPGAVLFRLANTLDAMWGYRTPRFLRFGWAAARIDDLLNWLPARLTALTYALLGDRATALGCWKAQAPAWDSPNAGPVMAAGAGSLGVQLGGAAIYHGVEEIRPPLGAGRPPERRDLGRALALIQRSVGLWLAAALLLGAVAVLTRATLATLAGAPHA</sequence>
<dbReference type="InterPro" id="IPR004485">
    <property type="entry name" value="Cobalamin_biosynth_CobD/CbiB"/>
</dbReference>
<dbReference type="EMBL" id="CP022579">
    <property type="protein sequence ID" value="QEL66373.1"/>
    <property type="molecule type" value="Genomic_DNA"/>
</dbReference>
<comment type="similarity">
    <text evidence="3 9">Belongs to the CobD/CbiB family.</text>
</comment>
<dbReference type="AlphaFoldDB" id="A0A5C1EBV4"/>
<dbReference type="GO" id="GO:0005886">
    <property type="term" value="C:plasma membrane"/>
    <property type="evidence" value="ECO:0007669"/>
    <property type="project" value="UniProtKB-SubCell"/>
</dbReference>
<evidence type="ECO:0000256" key="7">
    <source>
        <dbReference type="ARBA" id="ARBA00022989"/>
    </source>
</evidence>
<dbReference type="RefSeq" id="WP_187775260.1">
    <property type="nucleotide sequence ID" value="NZ_CP022579.1"/>
</dbReference>
<comment type="caution">
    <text evidence="9">Lacks conserved residue(s) required for the propagation of feature annotation.</text>
</comment>
<comment type="pathway">
    <text evidence="2 9">Cofactor biosynthesis; adenosylcobalamin biosynthesis.</text>
</comment>
<feature type="transmembrane region" description="Helical" evidence="9">
    <location>
        <begin position="76"/>
        <end position="99"/>
    </location>
</feature>
<comment type="function">
    <text evidence="9">Converts cobyric acid to cobinamide by the addition of aminopropanol on the F carboxylic group.</text>
</comment>
<dbReference type="GO" id="GO:0009236">
    <property type="term" value="P:cobalamin biosynthetic process"/>
    <property type="evidence" value="ECO:0007669"/>
    <property type="project" value="UniProtKB-UniRule"/>
</dbReference>
<dbReference type="GO" id="GO:0015420">
    <property type="term" value="F:ABC-type vitamin B12 transporter activity"/>
    <property type="evidence" value="ECO:0007669"/>
    <property type="project" value="UniProtKB-UniRule"/>
</dbReference>
<reference evidence="10 11" key="1">
    <citation type="submission" date="2017-07" db="EMBL/GenBank/DDBJ databases">
        <title>Complete genome sequence of Oryzomicrobium terrae TPP412.</title>
        <authorList>
            <person name="Chiu L.-W."/>
            <person name="Lo K.-J."/>
            <person name="Tsai Y.-M."/>
            <person name="Lin S.-S."/>
            <person name="Kuo C.-H."/>
            <person name="Liu C.-T."/>
        </authorList>
    </citation>
    <scope>NUCLEOTIDE SEQUENCE [LARGE SCALE GENOMIC DNA]</scope>
    <source>
        <strain evidence="10 11">TPP412</strain>
    </source>
</reference>
<comment type="subcellular location">
    <subcellularLocation>
        <location evidence="1 9">Cell membrane</location>
        <topology evidence="1 9">Multi-pass membrane protein</topology>
    </subcellularLocation>
</comment>
<dbReference type="HAMAP" id="MF_00024">
    <property type="entry name" value="CobD_CbiB"/>
    <property type="match status" value="1"/>
</dbReference>
<protein>
    <recommendedName>
        <fullName evidence="9">Cobalamin biosynthesis protein CobD</fullName>
    </recommendedName>
</protein>
<evidence type="ECO:0000256" key="8">
    <source>
        <dbReference type="ARBA" id="ARBA00023136"/>
    </source>
</evidence>
<evidence type="ECO:0000256" key="5">
    <source>
        <dbReference type="ARBA" id="ARBA00022573"/>
    </source>
</evidence>
<keyword evidence="8 9" id="KW-0472">Membrane</keyword>
<dbReference type="UniPathway" id="UPA00148"/>
<keyword evidence="6 9" id="KW-0812">Transmembrane</keyword>
<organism evidence="10 11">
    <name type="scientific">Oryzomicrobium terrae</name>
    <dbReference type="NCBI Taxonomy" id="1735038"/>
    <lineage>
        <taxon>Bacteria</taxon>
        <taxon>Pseudomonadati</taxon>
        <taxon>Pseudomonadota</taxon>
        <taxon>Betaproteobacteria</taxon>
        <taxon>Rhodocyclales</taxon>
        <taxon>Rhodocyclaceae</taxon>
        <taxon>Oryzomicrobium</taxon>
    </lineage>
</organism>
<keyword evidence="4 9" id="KW-1003">Cell membrane</keyword>
<accession>A0A5C1EBV4</accession>
<dbReference type="Proteomes" id="UP000323671">
    <property type="component" value="Chromosome"/>
</dbReference>
<dbReference type="PANTHER" id="PTHR34308:SF1">
    <property type="entry name" value="COBALAMIN BIOSYNTHESIS PROTEIN CBIB"/>
    <property type="match status" value="1"/>
</dbReference>
<name>A0A5C1EBV4_9RHOO</name>
<keyword evidence="11" id="KW-1185">Reference proteome</keyword>
<dbReference type="GO" id="GO:0048472">
    <property type="term" value="F:threonine-phosphate decarboxylase activity"/>
    <property type="evidence" value="ECO:0007669"/>
    <property type="project" value="InterPro"/>
</dbReference>